<dbReference type="GeneID" id="105909099"/>
<dbReference type="InterPro" id="IPR030395">
    <property type="entry name" value="GP_PDE_dom"/>
</dbReference>
<comment type="catalytic activity">
    <reaction evidence="11">
        <text>1-O-(1Z-octadecenyl)-sn-glycero-3-phospho-N-hexadecanoyl-ethanolamine + H2O = 1-O-(1Z-octadecenyl)-sn-glycero-3-phosphate + N-hexadecanoylethanolamine + H(+)</text>
        <dbReference type="Rhea" id="RHEA:53184"/>
        <dbReference type="ChEBI" id="CHEBI:15377"/>
        <dbReference type="ChEBI" id="CHEBI:15378"/>
        <dbReference type="ChEBI" id="CHEBI:71464"/>
        <dbReference type="ChEBI" id="CHEBI:137009"/>
        <dbReference type="ChEBI" id="CHEBI:137017"/>
    </reaction>
    <physiologicalReaction direction="left-to-right" evidence="11">
        <dbReference type="Rhea" id="RHEA:53185"/>
    </physiologicalReaction>
</comment>
<comment type="catalytic activity">
    <reaction evidence="12">
        <text>N,1-di-(9Z-octadecenoyl)-sn-glycero-3-phosphoethanolamine + H2O = N-(9Z-octadecenoyl) ethanolamine + 1-(9Z-octadecenoyl)-sn-glycero-3-phosphate + H(+)</text>
        <dbReference type="Rhea" id="RHEA:56460"/>
        <dbReference type="ChEBI" id="CHEBI:15377"/>
        <dbReference type="ChEBI" id="CHEBI:15378"/>
        <dbReference type="ChEBI" id="CHEBI:71466"/>
        <dbReference type="ChEBI" id="CHEBI:74544"/>
        <dbReference type="ChEBI" id="CHEBI:85222"/>
    </reaction>
    <physiologicalReaction direction="left-to-right" evidence="12">
        <dbReference type="Rhea" id="RHEA:56461"/>
    </physiologicalReaction>
</comment>
<evidence type="ECO:0000256" key="9">
    <source>
        <dbReference type="ARBA" id="ARBA00047392"/>
    </source>
</evidence>
<protein>
    <submittedName>
        <fullName evidence="16">Lysophospholipase D GDPD1</fullName>
    </submittedName>
</protein>
<dbReference type="CDD" id="cd08612">
    <property type="entry name" value="GDPD_GDE4"/>
    <property type="match status" value="1"/>
</dbReference>
<dbReference type="InterPro" id="IPR017946">
    <property type="entry name" value="PLC-like_Pdiesterase_TIM-brl"/>
</dbReference>
<evidence type="ECO:0000256" key="8">
    <source>
        <dbReference type="ARBA" id="ARBA00036083"/>
    </source>
</evidence>
<dbReference type="OrthoDB" id="1058301at2759"/>
<dbReference type="InterPro" id="IPR052271">
    <property type="entry name" value="GDPD-Related"/>
</dbReference>
<dbReference type="PANTHER" id="PTHR42758">
    <property type="entry name" value="PHOSPHATIDYLGLYCEROL PHOSPHOLIPASE C"/>
    <property type="match status" value="1"/>
</dbReference>
<dbReference type="Proteomes" id="UP000515152">
    <property type="component" value="Chromosome 1"/>
</dbReference>
<dbReference type="Pfam" id="PF03009">
    <property type="entry name" value="GDPD"/>
    <property type="match status" value="1"/>
</dbReference>
<dbReference type="Gene3D" id="3.20.20.190">
    <property type="entry name" value="Phosphatidylinositol (PI) phosphodiesterase"/>
    <property type="match status" value="1"/>
</dbReference>
<evidence type="ECO:0000256" key="10">
    <source>
        <dbReference type="ARBA" id="ARBA00047538"/>
    </source>
</evidence>
<keyword evidence="4" id="KW-0378">Hydrolase</keyword>
<comment type="catalytic activity">
    <reaction evidence="9">
        <text>N-(5Z,8Z,11Z,14Z-eicosatetraenoyl)-1-(9Z-octadecenoyl)-sn-glycero-3-phosphoethanolamine + H2O = N-(5Z,8Z,11Z,14Z-eicosatetraenoyl)-ethanolamine + 1-(9Z-octadecenoyl)-sn-glycero-3-phosphate + H(+)</text>
        <dbReference type="Rhea" id="RHEA:45544"/>
        <dbReference type="ChEBI" id="CHEBI:2700"/>
        <dbReference type="ChEBI" id="CHEBI:15377"/>
        <dbReference type="ChEBI" id="CHEBI:15378"/>
        <dbReference type="ChEBI" id="CHEBI:74544"/>
        <dbReference type="ChEBI" id="CHEBI:85223"/>
    </reaction>
    <physiologicalReaction direction="left-to-right" evidence="9">
        <dbReference type="Rhea" id="RHEA:45545"/>
    </physiologicalReaction>
</comment>
<dbReference type="PROSITE" id="PS51704">
    <property type="entry name" value="GP_PDE"/>
    <property type="match status" value="1"/>
</dbReference>
<evidence type="ECO:0000256" key="5">
    <source>
        <dbReference type="ARBA" id="ARBA00022989"/>
    </source>
</evidence>
<name>A0A6P8FKU8_CLUHA</name>
<dbReference type="SUPFAM" id="SSF51695">
    <property type="entry name" value="PLC-like phosphodiesterases"/>
    <property type="match status" value="1"/>
</dbReference>
<dbReference type="GO" id="GO:0004622">
    <property type="term" value="F:phosphatidylcholine lysophospholipase activity"/>
    <property type="evidence" value="ECO:0007669"/>
    <property type="project" value="TreeGrafter"/>
</dbReference>
<dbReference type="PANTHER" id="PTHR42758:SF3">
    <property type="entry name" value="LYSOPHOSPHOLIPASE D GDPD3"/>
    <property type="match status" value="1"/>
</dbReference>
<keyword evidence="5 13" id="KW-1133">Transmembrane helix</keyword>
<keyword evidence="15" id="KW-1185">Reference proteome</keyword>
<gene>
    <name evidence="16" type="primary">gdpd3b</name>
</gene>
<evidence type="ECO:0000256" key="3">
    <source>
        <dbReference type="ARBA" id="ARBA00022692"/>
    </source>
</evidence>
<evidence type="ECO:0000256" key="13">
    <source>
        <dbReference type="SAM" id="Phobius"/>
    </source>
</evidence>
<organism evidence="15 16">
    <name type="scientific">Clupea harengus</name>
    <name type="common">Atlantic herring</name>
    <dbReference type="NCBI Taxonomy" id="7950"/>
    <lineage>
        <taxon>Eukaryota</taxon>
        <taxon>Metazoa</taxon>
        <taxon>Chordata</taxon>
        <taxon>Craniata</taxon>
        <taxon>Vertebrata</taxon>
        <taxon>Euteleostomi</taxon>
        <taxon>Actinopterygii</taxon>
        <taxon>Neopterygii</taxon>
        <taxon>Teleostei</taxon>
        <taxon>Clupei</taxon>
        <taxon>Clupeiformes</taxon>
        <taxon>Clupeoidei</taxon>
        <taxon>Clupeidae</taxon>
        <taxon>Clupea</taxon>
    </lineage>
</organism>
<evidence type="ECO:0000313" key="16">
    <source>
        <dbReference type="RefSeq" id="XP_031424125.1"/>
    </source>
</evidence>
<accession>A0A6P8FKU8</accession>
<proteinExistence type="inferred from homology"/>
<dbReference type="PROSITE" id="PS50007">
    <property type="entry name" value="PIPLC_X_DOMAIN"/>
    <property type="match status" value="1"/>
</dbReference>
<evidence type="ECO:0000256" key="7">
    <source>
        <dbReference type="ARBA" id="ARBA00023136"/>
    </source>
</evidence>
<sequence>MITTFVLLCCLAVLVLYVLSSLFLLRNPQILHTRKHLAFSARNIAHRGGAGERIENTVEAYTHAVEVGADMLELDCHMTKDGHVVVSHDEDLRRQTGKDVMISSLNVQELPLYKERLEVTFNTGQFSTGQDRKFALLEDVFKTFPTIPINIEVKVEDDTLIEKVASLVRSYGRDAITVWATESNDLLSKCRKQNSAMPFMFTLRRGLMLLLFFYTGLLPFIPLRENLLQFYLPRVFNRKYIPDESLLRHRLVIFLIEKLTMRKALFEHLVKRGIEVQLFVCNEDSDIEAAFAVGATGVMTDYPSLLSDWLRKHPNIPPRSVIQAKNL</sequence>
<dbReference type="GO" id="GO:0046475">
    <property type="term" value="P:glycerophospholipid catabolic process"/>
    <property type="evidence" value="ECO:0007669"/>
    <property type="project" value="TreeGrafter"/>
</dbReference>
<reference evidence="16" key="1">
    <citation type="submission" date="2025-08" db="UniProtKB">
        <authorList>
            <consortium name="RefSeq"/>
        </authorList>
    </citation>
    <scope>IDENTIFICATION</scope>
</reference>
<dbReference type="AlphaFoldDB" id="A0A6P8FKU8"/>
<evidence type="ECO:0000256" key="2">
    <source>
        <dbReference type="ARBA" id="ARBA00007277"/>
    </source>
</evidence>
<keyword evidence="6" id="KW-0443">Lipid metabolism</keyword>
<dbReference type="RefSeq" id="XP_031424125.1">
    <property type="nucleotide sequence ID" value="XM_031568265.1"/>
</dbReference>
<dbReference type="GO" id="GO:0008081">
    <property type="term" value="F:phosphoric diester hydrolase activity"/>
    <property type="evidence" value="ECO:0007669"/>
    <property type="project" value="InterPro"/>
</dbReference>
<comment type="catalytic activity">
    <reaction evidence="10">
        <text>N-hexadecanoyl-1-(9Z-octadecenoyl)-sn-glycero-3-phosphoethanolamine + H2O = N-hexadecanoylethanolamine + 1-(9Z-octadecenoyl)-sn-glycero-3-phosphate + H(+)</text>
        <dbReference type="Rhea" id="RHEA:53168"/>
        <dbReference type="ChEBI" id="CHEBI:15377"/>
        <dbReference type="ChEBI" id="CHEBI:15378"/>
        <dbReference type="ChEBI" id="CHEBI:71464"/>
        <dbReference type="ChEBI" id="CHEBI:74544"/>
        <dbReference type="ChEBI" id="CHEBI:85217"/>
    </reaction>
    <physiologicalReaction direction="left-to-right" evidence="10">
        <dbReference type="Rhea" id="RHEA:53169"/>
    </physiologicalReaction>
</comment>
<keyword evidence="3 13" id="KW-0812">Transmembrane</keyword>
<evidence type="ECO:0000256" key="11">
    <source>
        <dbReference type="ARBA" id="ARBA00048580"/>
    </source>
</evidence>
<comment type="similarity">
    <text evidence="2">Belongs to the glycerophosphoryl diester phosphodiesterase family.</text>
</comment>
<evidence type="ECO:0000256" key="12">
    <source>
        <dbReference type="ARBA" id="ARBA00048947"/>
    </source>
</evidence>
<evidence type="ECO:0000313" key="15">
    <source>
        <dbReference type="Proteomes" id="UP000515152"/>
    </source>
</evidence>
<dbReference type="KEGG" id="char:105909099"/>
<evidence type="ECO:0000256" key="1">
    <source>
        <dbReference type="ARBA" id="ARBA00004370"/>
    </source>
</evidence>
<keyword evidence="7 13" id="KW-0472">Membrane</keyword>
<feature type="domain" description="GP-PDE" evidence="14">
    <location>
        <begin position="41"/>
        <end position="310"/>
    </location>
</feature>
<evidence type="ECO:0000256" key="6">
    <source>
        <dbReference type="ARBA" id="ARBA00023098"/>
    </source>
</evidence>
<comment type="catalytic activity">
    <reaction evidence="8">
        <text>1-O-hexadecyl-sn-glycero-3-phosphocholine + H2O = 1-O-hexadecyl-sn-glycero-3-phosphate + choline + H(+)</text>
        <dbReference type="Rhea" id="RHEA:41143"/>
        <dbReference type="ChEBI" id="CHEBI:15354"/>
        <dbReference type="ChEBI" id="CHEBI:15377"/>
        <dbReference type="ChEBI" id="CHEBI:15378"/>
        <dbReference type="ChEBI" id="CHEBI:64496"/>
        <dbReference type="ChEBI" id="CHEBI:77580"/>
    </reaction>
    <physiologicalReaction direction="left-to-right" evidence="8">
        <dbReference type="Rhea" id="RHEA:41144"/>
    </physiologicalReaction>
</comment>
<feature type="transmembrane region" description="Helical" evidence="13">
    <location>
        <begin position="199"/>
        <end position="221"/>
    </location>
</feature>
<evidence type="ECO:0000256" key="4">
    <source>
        <dbReference type="ARBA" id="ARBA00022801"/>
    </source>
</evidence>
<dbReference type="CTD" id="567286"/>
<comment type="subcellular location">
    <subcellularLocation>
        <location evidence="1">Membrane</location>
    </subcellularLocation>
</comment>
<dbReference type="GO" id="GO:0005789">
    <property type="term" value="C:endoplasmic reticulum membrane"/>
    <property type="evidence" value="ECO:0007669"/>
    <property type="project" value="TreeGrafter"/>
</dbReference>
<evidence type="ECO:0000259" key="14">
    <source>
        <dbReference type="PROSITE" id="PS51704"/>
    </source>
</evidence>